<feature type="domain" description="Peptidase M13 C-terminal" evidence="10">
    <location>
        <begin position="591"/>
        <end position="790"/>
    </location>
</feature>
<feature type="transmembrane region" description="Helical" evidence="9">
    <location>
        <begin position="41"/>
        <end position="59"/>
    </location>
</feature>
<feature type="region of interest" description="Disordered" evidence="8">
    <location>
        <begin position="65"/>
        <end position="91"/>
    </location>
</feature>
<dbReference type="GO" id="GO:0004222">
    <property type="term" value="F:metalloendopeptidase activity"/>
    <property type="evidence" value="ECO:0007669"/>
    <property type="project" value="InterPro"/>
</dbReference>
<dbReference type="InterPro" id="IPR008753">
    <property type="entry name" value="Peptidase_M13_N"/>
</dbReference>
<dbReference type="GO" id="GO:0005886">
    <property type="term" value="C:plasma membrane"/>
    <property type="evidence" value="ECO:0007669"/>
    <property type="project" value="TreeGrafter"/>
</dbReference>
<evidence type="ECO:0000313" key="12">
    <source>
        <dbReference type="EMBL" id="KAG9986748.1"/>
    </source>
</evidence>
<dbReference type="Pfam" id="PF05649">
    <property type="entry name" value="Peptidase_M13_N"/>
    <property type="match status" value="1"/>
</dbReference>
<keyword evidence="13" id="KW-1185">Reference proteome</keyword>
<keyword evidence="5" id="KW-0378">Hydrolase</keyword>
<dbReference type="GO" id="GO:0046872">
    <property type="term" value="F:metal ion binding"/>
    <property type="evidence" value="ECO:0007669"/>
    <property type="project" value="UniProtKB-KW"/>
</dbReference>
<gene>
    <name evidence="12" type="ORF">KCU98_g3815</name>
</gene>
<dbReference type="PANTHER" id="PTHR11733">
    <property type="entry name" value="ZINC METALLOPROTEASE FAMILY M13 NEPRILYSIN-RELATED"/>
    <property type="match status" value="1"/>
</dbReference>
<evidence type="ECO:0000313" key="13">
    <source>
        <dbReference type="Proteomes" id="UP000729357"/>
    </source>
</evidence>
<dbReference type="InterPro" id="IPR018497">
    <property type="entry name" value="Peptidase_M13_C"/>
</dbReference>
<evidence type="ECO:0000256" key="7">
    <source>
        <dbReference type="ARBA" id="ARBA00023049"/>
    </source>
</evidence>
<feature type="compositionally biased region" description="Basic and acidic residues" evidence="8">
    <location>
        <begin position="1"/>
        <end position="11"/>
    </location>
</feature>
<dbReference type="SUPFAM" id="SSF55486">
    <property type="entry name" value="Metalloproteases ('zincins'), catalytic domain"/>
    <property type="match status" value="1"/>
</dbReference>
<dbReference type="GO" id="GO:0016485">
    <property type="term" value="P:protein processing"/>
    <property type="evidence" value="ECO:0007669"/>
    <property type="project" value="TreeGrafter"/>
</dbReference>
<feature type="non-terminal residue" evidence="12">
    <location>
        <position position="832"/>
    </location>
</feature>
<reference evidence="12" key="1">
    <citation type="journal article" date="2021" name="J Fungi (Basel)">
        <title>Virulence traits and population genomics of the black yeast Aureobasidium melanogenum.</title>
        <authorList>
            <person name="Cernosa A."/>
            <person name="Sun X."/>
            <person name="Gostincar C."/>
            <person name="Fang C."/>
            <person name="Gunde-Cimerman N."/>
            <person name="Song Z."/>
        </authorList>
    </citation>
    <scope>NUCLEOTIDE SEQUENCE</scope>
    <source>
        <strain evidence="12">EXF-9298</strain>
    </source>
</reference>
<protein>
    <submittedName>
        <fullName evidence="12">Peptidase family M13</fullName>
    </submittedName>
</protein>
<keyword evidence="9" id="KW-0812">Transmembrane</keyword>
<comment type="caution">
    <text evidence="12">The sequence shown here is derived from an EMBL/GenBank/DDBJ whole genome shotgun (WGS) entry which is preliminary data.</text>
</comment>
<dbReference type="Pfam" id="PF01431">
    <property type="entry name" value="Peptidase_M13"/>
    <property type="match status" value="1"/>
</dbReference>
<name>A0A9P8FXT1_AURME</name>
<keyword evidence="9" id="KW-0472">Membrane</keyword>
<feature type="domain" description="Peptidase M13 N-terminal" evidence="11">
    <location>
        <begin position="120"/>
        <end position="529"/>
    </location>
</feature>
<evidence type="ECO:0000259" key="11">
    <source>
        <dbReference type="Pfam" id="PF05649"/>
    </source>
</evidence>
<dbReference type="Gene3D" id="3.40.390.10">
    <property type="entry name" value="Collagenase (Catalytic Domain)"/>
    <property type="match status" value="1"/>
</dbReference>
<feature type="region of interest" description="Disordered" evidence="8">
    <location>
        <begin position="1"/>
        <end position="29"/>
    </location>
</feature>
<evidence type="ECO:0000256" key="1">
    <source>
        <dbReference type="ARBA" id="ARBA00001947"/>
    </source>
</evidence>
<keyword evidence="6" id="KW-0862">Zinc</keyword>
<comment type="similarity">
    <text evidence="2">Belongs to the peptidase M13 family.</text>
</comment>
<keyword evidence="7" id="KW-0482">Metalloprotease</keyword>
<comment type="cofactor">
    <cofactor evidence="1">
        <name>Zn(2+)</name>
        <dbReference type="ChEBI" id="CHEBI:29105"/>
    </cofactor>
</comment>
<proteinExistence type="inferred from homology"/>
<dbReference type="PRINTS" id="PR00786">
    <property type="entry name" value="NEPRILYSIN"/>
</dbReference>
<dbReference type="AlphaFoldDB" id="A0A9P8FXT1"/>
<dbReference type="Gene3D" id="1.10.1380.10">
    <property type="entry name" value="Neutral endopeptidase , domain2"/>
    <property type="match status" value="1"/>
</dbReference>
<evidence type="ECO:0000256" key="9">
    <source>
        <dbReference type="SAM" id="Phobius"/>
    </source>
</evidence>
<evidence type="ECO:0000256" key="5">
    <source>
        <dbReference type="ARBA" id="ARBA00022801"/>
    </source>
</evidence>
<feature type="compositionally biased region" description="Polar residues" evidence="8">
    <location>
        <begin position="18"/>
        <end position="29"/>
    </location>
</feature>
<sequence length="832" mass="93192">MAGNNRNERTPLLDGDAPTTNHAESSESTGTRIKRFLLRNGVYLIIILCLLLVLIPLIIQSIRNSSEHHGPHDHNKKHHHDKDPSNPPSNETELCTSAACVLASANIIRSLAPSYEDLDPCDDFRAYVCAGFDASHEIREDQTGVGNLQIMNEDNQLILKHILESPAPKDTSLFWTAANPDQEIFTKLQDGYNACMNETLLASIGSKPLLDLLWQLDGIYPEKSKSSKKDESLTKAIEYLMEIGVSGPVSVDVTADDKDPDFNVVSVGAPWSFGLPSKQYYERAEIVASYKGTIGTVLEALLKEAKPGVLSFMLDGDDESTTLSKDLVDSLVAFEKSMANAAPDPEDAADVTKYYNPRTLKETEAYNSEISITHILDTFAHGYTPSKIIVGSPSYLKDLSKILKSSSRKTIKTYLVWKVVQAWAGAVEDPAVQPLLRFRNKLQGKAPDVKQERWRTCVSSVGSDLEWIMSRFFVERAFSKEAKDLGDQIILDIKDEFTIKLNESEWMTENVRQLAIEKVHLIRQKIGYPTQSPDITNAGELQQYYSNISISATTYFENKLSVVRHDVRESWSQAGKPVDKDEWGMSAQTVNAYYNPPGNEIVFPAGIMQAPVFYDPSIPKYLSYGAFGAVAGHELSHAFDSSGRNYDQNGNYTDWWDKPTIEAFKTKTDCFVEQYHNYTVPTKNGRLPINGKLTLGENIADAGGLTAAYQSWKRRDDEKADLMLPGLDHFTKEQIFFLAYGQTWCGKMREEQIVQRIYTDPHSPDMFRIKGTTANSREFREAFNCPVKAPTCELCMPSCMAASVFVPYLLLFHMFAPSSVKKWDSLLSIELT</sequence>
<evidence type="ECO:0000256" key="6">
    <source>
        <dbReference type="ARBA" id="ARBA00022833"/>
    </source>
</evidence>
<dbReference type="InterPro" id="IPR000718">
    <property type="entry name" value="Peptidase_M13"/>
</dbReference>
<evidence type="ECO:0000256" key="8">
    <source>
        <dbReference type="SAM" id="MobiDB-lite"/>
    </source>
</evidence>
<evidence type="ECO:0000259" key="10">
    <source>
        <dbReference type="Pfam" id="PF01431"/>
    </source>
</evidence>
<reference evidence="12" key="2">
    <citation type="submission" date="2021-08" db="EMBL/GenBank/DDBJ databases">
        <authorList>
            <person name="Gostincar C."/>
            <person name="Sun X."/>
            <person name="Song Z."/>
            <person name="Gunde-Cimerman N."/>
        </authorList>
    </citation>
    <scope>NUCLEOTIDE SEQUENCE</scope>
    <source>
        <strain evidence="12">EXF-9298</strain>
    </source>
</reference>
<dbReference type="PROSITE" id="PS51885">
    <property type="entry name" value="NEPRILYSIN"/>
    <property type="match status" value="1"/>
</dbReference>
<evidence type="ECO:0000256" key="4">
    <source>
        <dbReference type="ARBA" id="ARBA00022723"/>
    </source>
</evidence>
<dbReference type="CDD" id="cd08662">
    <property type="entry name" value="M13"/>
    <property type="match status" value="1"/>
</dbReference>
<dbReference type="EMBL" id="JAHFXS010000280">
    <property type="protein sequence ID" value="KAG9986748.1"/>
    <property type="molecule type" value="Genomic_DNA"/>
</dbReference>
<dbReference type="Proteomes" id="UP000729357">
    <property type="component" value="Unassembled WGS sequence"/>
</dbReference>
<dbReference type="PANTHER" id="PTHR11733:SF167">
    <property type="entry name" value="FI17812P1-RELATED"/>
    <property type="match status" value="1"/>
</dbReference>
<accession>A0A9P8FXT1</accession>
<keyword evidence="3" id="KW-0645">Protease</keyword>
<keyword evidence="9" id="KW-1133">Transmembrane helix</keyword>
<evidence type="ECO:0000256" key="3">
    <source>
        <dbReference type="ARBA" id="ARBA00022670"/>
    </source>
</evidence>
<keyword evidence="4" id="KW-0479">Metal-binding</keyword>
<organism evidence="12 13">
    <name type="scientific">Aureobasidium melanogenum</name>
    <name type="common">Aureobasidium pullulans var. melanogenum</name>
    <dbReference type="NCBI Taxonomy" id="46634"/>
    <lineage>
        <taxon>Eukaryota</taxon>
        <taxon>Fungi</taxon>
        <taxon>Dikarya</taxon>
        <taxon>Ascomycota</taxon>
        <taxon>Pezizomycotina</taxon>
        <taxon>Dothideomycetes</taxon>
        <taxon>Dothideomycetidae</taxon>
        <taxon>Dothideales</taxon>
        <taxon>Saccotheciaceae</taxon>
        <taxon>Aureobasidium</taxon>
    </lineage>
</organism>
<dbReference type="InterPro" id="IPR042089">
    <property type="entry name" value="Peptidase_M13_dom_2"/>
</dbReference>
<evidence type="ECO:0000256" key="2">
    <source>
        <dbReference type="ARBA" id="ARBA00007357"/>
    </source>
</evidence>
<dbReference type="InterPro" id="IPR024079">
    <property type="entry name" value="MetalloPept_cat_dom_sf"/>
</dbReference>